<dbReference type="GO" id="GO:0008173">
    <property type="term" value="F:RNA methyltransferase activity"/>
    <property type="evidence" value="ECO:0007669"/>
    <property type="project" value="InterPro"/>
</dbReference>
<dbReference type="AlphaFoldDB" id="A0A1G6HCZ9"/>
<feature type="region of interest" description="Disordered" evidence="4">
    <location>
        <begin position="1"/>
        <end position="20"/>
    </location>
</feature>
<dbReference type="InterPro" id="IPR029064">
    <property type="entry name" value="Ribosomal_eL30-like_sf"/>
</dbReference>
<accession>A0A1G6HCZ9</accession>
<evidence type="ECO:0000256" key="2">
    <source>
        <dbReference type="ARBA" id="ARBA00022603"/>
    </source>
</evidence>
<comment type="similarity">
    <text evidence="1">Belongs to the class IV-like SAM-binding methyltransferase superfamily. RNA methyltransferase TrmH family.</text>
</comment>
<dbReference type="GO" id="GO:0003723">
    <property type="term" value="F:RNA binding"/>
    <property type="evidence" value="ECO:0007669"/>
    <property type="project" value="InterPro"/>
</dbReference>
<organism evidence="6 7">
    <name type="scientific">Raineyella antarctica</name>
    <dbReference type="NCBI Taxonomy" id="1577474"/>
    <lineage>
        <taxon>Bacteria</taxon>
        <taxon>Bacillati</taxon>
        <taxon>Actinomycetota</taxon>
        <taxon>Actinomycetes</taxon>
        <taxon>Propionibacteriales</taxon>
        <taxon>Propionibacteriaceae</taxon>
        <taxon>Raineyella</taxon>
    </lineage>
</organism>
<evidence type="ECO:0000313" key="6">
    <source>
        <dbReference type="EMBL" id="SDB91958.1"/>
    </source>
</evidence>
<dbReference type="Pfam" id="PF22435">
    <property type="entry name" value="MRM3-like_sub_bind"/>
    <property type="match status" value="1"/>
</dbReference>
<dbReference type="PANTHER" id="PTHR43191">
    <property type="entry name" value="RRNA METHYLTRANSFERASE 3"/>
    <property type="match status" value="1"/>
</dbReference>
<dbReference type="GO" id="GO:0005737">
    <property type="term" value="C:cytoplasm"/>
    <property type="evidence" value="ECO:0007669"/>
    <property type="project" value="UniProtKB-ARBA"/>
</dbReference>
<dbReference type="InterPro" id="IPR029026">
    <property type="entry name" value="tRNA_m1G_MTases_N"/>
</dbReference>
<keyword evidence="3 6" id="KW-0808">Transferase</keyword>
<protein>
    <submittedName>
        <fullName evidence="6">RNA methyltransferase, TrmH family</fullName>
    </submittedName>
</protein>
<dbReference type="OrthoDB" id="9794400at2"/>
<dbReference type="GO" id="GO:0032259">
    <property type="term" value="P:methylation"/>
    <property type="evidence" value="ECO:0007669"/>
    <property type="project" value="UniProtKB-KW"/>
</dbReference>
<evidence type="ECO:0000313" key="7">
    <source>
        <dbReference type="Proteomes" id="UP000199086"/>
    </source>
</evidence>
<dbReference type="PANTHER" id="PTHR43191:SF2">
    <property type="entry name" value="RRNA METHYLTRANSFERASE 3, MITOCHONDRIAL"/>
    <property type="match status" value="1"/>
</dbReference>
<sequence>MHQDQYGPAGLQEPSGARVRSVRRLTARKNREEDGQFLAEGPQAVREALAYGDVVALWVEEDAAERHADLVELATERAVPVYGIGARLLAQLSDTVTPQGIVAQVTTPTYALEDVVAAAPRLVLVCAQIRDPGNLGAVLRCADAFGADAVVCTKGSVEWTNPKVVRASVGSVFHLPVVTGLGLDEATARLREAGLQILAADGGGDDLQDYAARGLLAHPTAWVMGNEAWGLPEEDSAMADAVVGVPIWGRAESLNLATAAAVCLWTTASAQRTPGE</sequence>
<dbReference type="GO" id="GO:0006396">
    <property type="term" value="P:RNA processing"/>
    <property type="evidence" value="ECO:0007669"/>
    <property type="project" value="InterPro"/>
</dbReference>
<dbReference type="CDD" id="cd18095">
    <property type="entry name" value="SpoU-like_rRNA-MTase"/>
    <property type="match status" value="1"/>
</dbReference>
<dbReference type="Gene3D" id="3.40.1280.10">
    <property type="match status" value="1"/>
</dbReference>
<dbReference type="Proteomes" id="UP000199086">
    <property type="component" value="Unassembled WGS sequence"/>
</dbReference>
<gene>
    <name evidence="6" type="ORF">GA0111570_108140</name>
</gene>
<proteinExistence type="inferred from homology"/>
<feature type="domain" description="RNA 2-O ribose methyltransferase substrate binding" evidence="5">
    <location>
        <begin position="38"/>
        <end position="111"/>
    </location>
</feature>
<dbReference type="EMBL" id="FMYF01000008">
    <property type="protein sequence ID" value="SDB91958.1"/>
    <property type="molecule type" value="Genomic_DNA"/>
</dbReference>
<dbReference type="InterPro" id="IPR053888">
    <property type="entry name" value="MRM3-like_sub_bind"/>
</dbReference>
<evidence type="ECO:0000256" key="4">
    <source>
        <dbReference type="SAM" id="MobiDB-lite"/>
    </source>
</evidence>
<evidence type="ECO:0000256" key="1">
    <source>
        <dbReference type="ARBA" id="ARBA00007228"/>
    </source>
</evidence>
<dbReference type="InterPro" id="IPR029028">
    <property type="entry name" value="Alpha/beta_knot_MTases"/>
</dbReference>
<dbReference type="InterPro" id="IPR001537">
    <property type="entry name" value="SpoU_MeTrfase"/>
</dbReference>
<dbReference type="SUPFAM" id="SSF55315">
    <property type="entry name" value="L30e-like"/>
    <property type="match status" value="1"/>
</dbReference>
<name>A0A1G6HCZ9_9ACTN</name>
<dbReference type="STRING" id="1577474.GA0111570_108140"/>
<reference evidence="6 7" key="1">
    <citation type="submission" date="2016-06" db="EMBL/GenBank/DDBJ databases">
        <authorList>
            <person name="Olsen C.W."/>
            <person name="Carey S."/>
            <person name="Hinshaw L."/>
            <person name="Karasin A.I."/>
        </authorList>
    </citation>
    <scope>NUCLEOTIDE SEQUENCE [LARGE SCALE GENOMIC DNA]</scope>
    <source>
        <strain evidence="6 7">LZ-22</strain>
    </source>
</reference>
<evidence type="ECO:0000256" key="3">
    <source>
        <dbReference type="ARBA" id="ARBA00022679"/>
    </source>
</evidence>
<dbReference type="SUPFAM" id="SSF75217">
    <property type="entry name" value="alpha/beta knot"/>
    <property type="match status" value="1"/>
</dbReference>
<dbReference type="Pfam" id="PF00588">
    <property type="entry name" value="SpoU_methylase"/>
    <property type="match status" value="1"/>
</dbReference>
<dbReference type="Gene3D" id="3.30.1330.30">
    <property type="match status" value="1"/>
</dbReference>
<dbReference type="SMART" id="SM00967">
    <property type="entry name" value="SpoU_sub_bind"/>
    <property type="match status" value="1"/>
</dbReference>
<dbReference type="InterPro" id="IPR051259">
    <property type="entry name" value="rRNA_Methyltransferase"/>
</dbReference>
<keyword evidence="7" id="KW-1185">Reference proteome</keyword>
<evidence type="ECO:0000259" key="5">
    <source>
        <dbReference type="SMART" id="SM00967"/>
    </source>
</evidence>
<keyword evidence="2 6" id="KW-0489">Methyltransferase</keyword>
<dbReference type="InterPro" id="IPR013123">
    <property type="entry name" value="SpoU_subst-bd"/>
</dbReference>